<comment type="similarity">
    <text evidence="2">Belongs to the major facilitator superfamily. Monocarboxylate porter (TC 2.A.1.13) family.</text>
</comment>
<evidence type="ECO:0000256" key="4">
    <source>
        <dbReference type="SAM" id="Phobius"/>
    </source>
</evidence>
<dbReference type="InterPro" id="IPR050327">
    <property type="entry name" value="Proton-linked_MCT"/>
</dbReference>
<dbReference type="Pfam" id="PF07690">
    <property type="entry name" value="MFS_1"/>
    <property type="match status" value="1"/>
</dbReference>
<evidence type="ECO:0000313" key="5">
    <source>
        <dbReference type="EMBL" id="KAF7195195.1"/>
    </source>
</evidence>
<feature type="transmembrane region" description="Helical" evidence="4">
    <location>
        <begin position="343"/>
        <end position="367"/>
    </location>
</feature>
<feature type="transmembrane region" description="Helical" evidence="4">
    <location>
        <begin position="319"/>
        <end position="337"/>
    </location>
</feature>
<feature type="transmembrane region" description="Helical" evidence="4">
    <location>
        <begin position="413"/>
        <end position="434"/>
    </location>
</feature>
<dbReference type="Proteomes" id="UP000660729">
    <property type="component" value="Unassembled WGS sequence"/>
</dbReference>
<feature type="transmembrane region" description="Helical" evidence="4">
    <location>
        <begin position="288"/>
        <end position="307"/>
    </location>
</feature>
<proteinExistence type="inferred from homology"/>
<keyword evidence="4" id="KW-1133">Transmembrane helix</keyword>
<feature type="transmembrane region" description="Helical" evidence="4">
    <location>
        <begin position="379"/>
        <end position="401"/>
    </location>
</feature>
<protein>
    <submittedName>
        <fullName evidence="5">MFS-type transporter dbaD</fullName>
    </submittedName>
</protein>
<organism evidence="5 6">
    <name type="scientific">Pseudocercospora fuligena</name>
    <dbReference type="NCBI Taxonomy" id="685502"/>
    <lineage>
        <taxon>Eukaryota</taxon>
        <taxon>Fungi</taxon>
        <taxon>Dikarya</taxon>
        <taxon>Ascomycota</taxon>
        <taxon>Pezizomycotina</taxon>
        <taxon>Dothideomycetes</taxon>
        <taxon>Dothideomycetidae</taxon>
        <taxon>Mycosphaerellales</taxon>
        <taxon>Mycosphaerellaceae</taxon>
        <taxon>Pseudocercospora</taxon>
    </lineage>
</organism>
<dbReference type="InterPro" id="IPR036259">
    <property type="entry name" value="MFS_trans_sf"/>
</dbReference>
<evidence type="ECO:0000256" key="3">
    <source>
        <dbReference type="SAM" id="MobiDB-lite"/>
    </source>
</evidence>
<dbReference type="PANTHER" id="PTHR11360:SF280">
    <property type="entry name" value="MONOCARBOXYLATE TRANSPORTER, PUTATIVE (AFU_ORTHOLOGUE AFUA_1G05170)-RELATED"/>
    <property type="match status" value="1"/>
</dbReference>
<comment type="caution">
    <text evidence="5">The sequence shown here is derived from an EMBL/GenBank/DDBJ whole genome shotgun (WGS) entry which is preliminary data.</text>
</comment>
<dbReference type="CDD" id="cd17352">
    <property type="entry name" value="MFS_MCT_SLC16"/>
    <property type="match status" value="1"/>
</dbReference>
<dbReference type="PANTHER" id="PTHR11360">
    <property type="entry name" value="MONOCARBOXYLATE TRANSPORTER"/>
    <property type="match status" value="1"/>
</dbReference>
<name>A0A8H6RNR6_9PEZI</name>
<reference evidence="5" key="1">
    <citation type="submission" date="2020-04" db="EMBL/GenBank/DDBJ databases">
        <title>Draft genome resource of the tomato pathogen Pseudocercospora fuligena.</title>
        <authorList>
            <person name="Zaccaron A."/>
        </authorList>
    </citation>
    <scope>NUCLEOTIDE SEQUENCE</scope>
    <source>
        <strain evidence="5">PF001</strain>
    </source>
</reference>
<sequence>MGKDSTAVRTPVNPSHESESASPKWSATKASINEEKATSGKPNQEDDSTLIACYHVLGSFCLLMNSWGIINTFGVYQTFYEAELFAGQKSSSDISWIGSIQAFALIFVGVITGPLFDRGYFGSQIVGGSFLVVFGMMTLSLCSEYWQVMLSQGLVVGLGSGLLFLPSVAVLPMYFTKKRALAQGIAASGSSIGGVVYPIIFHRLQPKIGFGWATRVIAFIALVTLLASFGMKQKTVPPTVRKMLDWNAFKEPGFNFFLGAYFFGCVGIYIPFYYIGVYSLDRDVAASLAFYLVAILNASSTFGRILPNLIADSTGPLNMMIPCNAICAVLVFSWIAINGEAGLIVFAIFYGFFSGCFVSLPPVVVVKMSPSLGIVGTRLGMNLVFGAFGILVGNPVAGAILGARGDAMNWIGLMAWTGGCIIIATACMVGARVCQVGWGLRKAA</sequence>
<feature type="transmembrane region" description="Helical" evidence="4">
    <location>
        <begin position="212"/>
        <end position="231"/>
    </location>
</feature>
<accession>A0A8H6RNR6</accession>
<dbReference type="SUPFAM" id="SSF103473">
    <property type="entry name" value="MFS general substrate transporter"/>
    <property type="match status" value="1"/>
</dbReference>
<comment type="subcellular location">
    <subcellularLocation>
        <location evidence="1">Membrane</location>
        <topology evidence="1">Multi-pass membrane protein</topology>
    </subcellularLocation>
</comment>
<keyword evidence="4" id="KW-0472">Membrane</keyword>
<feature type="region of interest" description="Disordered" evidence="3">
    <location>
        <begin position="1"/>
        <end position="44"/>
    </location>
</feature>
<feature type="transmembrane region" description="Helical" evidence="4">
    <location>
        <begin position="154"/>
        <end position="174"/>
    </location>
</feature>
<keyword evidence="6" id="KW-1185">Reference proteome</keyword>
<dbReference type="GO" id="GO:0016020">
    <property type="term" value="C:membrane"/>
    <property type="evidence" value="ECO:0007669"/>
    <property type="project" value="UniProtKB-SubCell"/>
</dbReference>
<feature type="transmembrane region" description="Helical" evidence="4">
    <location>
        <begin position="51"/>
        <end position="74"/>
    </location>
</feature>
<dbReference type="GO" id="GO:0022857">
    <property type="term" value="F:transmembrane transporter activity"/>
    <property type="evidence" value="ECO:0007669"/>
    <property type="project" value="InterPro"/>
</dbReference>
<evidence type="ECO:0000256" key="1">
    <source>
        <dbReference type="ARBA" id="ARBA00004141"/>
    </source>
</evidence>
<feature type="transmembrane region" description="Helical" evidence="4">
    <location>
        <begin position="181"/>
        <end position="200"/>
    </location>
</feature>
<feature type="transmembrane region" description="Helical" evidence="4">
    <location>
        <begin position="128"/>
        <end position="148"/>
    </location>
</feature>
<gene>
    <name evidence="5" type="ORF">HII31_03401</name>
</gene>
<evidence type="ECO:0000313" key="6">
    <source>
        <dbReference type="Proteomes" id="UP000660729"/>
    </source>
</evidence>
<dbReference type="InterPro" id="IPR011701">
    <property type="entry name" value="MFS"/>
</dbReference>
<dbReference type="OrthoDB" id="6509908at2759"/>
<dbReference type="EMBL" id="JABCIY010000041">
    <property type="protein sequence ID" value="KAF7195195.1"/>
    <property type="molecule type" value="Genomic_DNA"/>
</dbReference>
<keyword evidence="4" id="KW-0812">Transmembrane</keyword>
<feature type="transmembrane region" description="Helical" evidence="4">
    <location>
        <begin position="252"/>
        <end position="276"/>
    </location>
</feature>
<evidence type="ECO:0000256" key="2">
    <source>
        <dbReference type="ARBA" id="ARBA00006727"/>
    </source>
</evidence>
<feature type="compositionally biased region" description="Polar residues" evidence="3">
    <location>
        <begin position="12"/>
        <end position="31"/>
    </location>
</feature>
<feature type="transmembrane region" description="Helical" evidence="4">
    <location>
        <begin position="94"/>
        <end position="116"/>
    </location>
</feature>
<dbReference type="AlphaFoldDB" id="A0A8H6RNR6"/>
<dbReference type="Gene3D" id="1.20.1250.20">
    <property type="entry name" value="MFS general substrate transporter like domains"/>
    <property type="match status" value="2"/>
</dbReference>